<dbReference type="InParanoid" id="G3PIH7"/>
<dbReference type="Ensembl" id="ENSGACT00000017439.1">
    <property type="protein sequence ID" value="ENSGACP00000017405.1"/>
    <property type="gene ID" value="ENSGACG00000013164.1"/>
</dbReference>
<reference evidence="1" key="1">
    <citation type="submission" date="2006-01" db="EMBL/GenBank/DDBJ databases">
        <authorList>
            <person name="Lindblad-Toh K."/>
            <person name="Mauceli E."/>
            <person name="Grabherr M."/>
            <person name="Chang J.L."/>
            <person name="Lander E.S."/>
        </authorList>
    </citation>
    <scope>NUCLEOTIDE SEQUENCE [LARGE SCALE GENOMIC DNA]</scope>
</reference>
<protein>
    <submittedName>
        <fullName evidence="1">Uncharacterized protein</fullName>
    </submittedName>
</protein>
<reference evidence="1" key="2">
    <citation type="submission" date="2024-04" db="UniProtKB">
        <authorList>
            <consortium name="Ensembl"/>
        </authorList>
    </citation>
    <scope>IDENTIFICATION</scope>
</reference>
<dbReference type="Bgee" id="ENSGACG00000013164">
    <property type="expression patterns" value="Expressed in embryo and 13 other cell types or tissues"/>
</dbReference>
<proteinExistence type="predicted"/>
<sequence length="94" mass="10660">MMIMVIHVRECSGSWLRPRGPEDGLSSFLWACWVLQNACLSADWLTSTKPLPLPCYEALPLNPSQRGRWSGCLPSDWVGLRLLEVYSCMLVCFL</sequence>
<accession>G3PIH7</accession>
<organism evidence="1">
    <name type="scientific">Gasterosteus aculeatus</name>
    <name type="common">Three-spined stickleback</name>
    <dbReference type="NCBI Taxonomy" id="69293"/>
    <lineage>
        <taxon>Eukaryota</taxon>
        <taxon>Metazoa</taxon>
        <taxon>Chordata</taxon>
        <taxon>Craniata</taxon>
        <taxon>Vertebrata</taxon>
        <taxon>Euteleostomi</taxon>
        <taxon>Actinopterygii</taxon>
        <taxon>Neopterygii</taxon>
        <taxon>Teleostei</taxon>
        <taxon>Neoteleostei</taxon>
        <taxon>Acanthomorphata</taxon>
        <taxon>Eupercaria</taxon>
        <taxon>Perciformes</taxon>
        <taxon>Cottioidei</taxon>
        <taxon>Gasterosteales</taxon>
        <taxon>Gasterosteidae</taxon>
        <taxon>Gasterosteus</taxon>
    </lineage>
</organism>
<name>G3PIH7_GASAC</name>
<evidence type="ECO:0000313" key="1">
    <source>
        <dbReference type="Ensembl" id="ENSGACP00000017405.1"/>
    </source>
</evidence>
<dbReference type="AlphaFoldDB" id="G3PIH7"/>